<dbReference type="AlphaFoldDB" id="A0A1H3MDK4"/>
<dbReference type="RefSeq" id="WP_093312532.1">
    <property type="nucleotide sequence ID" value="NZ_FNPV01000004.1"/>
</dbReference>
<name>A0A1H3MDK4_9FIRM</name>
<dbReference type="Pfam" id="PF19991">
    <property type="entry name" value="HMA_2"/>
    <property type="match status" value="1"/>
</dbReference>
<keyword evidence="2" id="KW-1185">Reference proteome</keyword>
<dbReference type="EMBL" id="FNPV01000004">
    <property type="protein sequence ID" value="SDY74676.1"/>
    <property type="molecule type" value="Genomic_DNA"/>
</dbReference>
<sequence length="184" mass="20428">MHIIAGILLSTLFTQGNRRKSRSYTVGMGEKQLQVSHALPGRIRLHHMVFMHPVSGKALAERLQQVKGIHQVSINPKTGSLLISYDSGEMKEEILTAAIYQLLGYGSLDDSKASAKISEEVHYMHQAANHALMQKTSGAMDIHTLLAGGFLAVALKEYWKTKSLGTPAPITLLYWSYRMMGLHR</sequence>
<protein>
    <submittedName>
        <fullName evidence="1">Uncharacterized protein</fullName>
    </submittedName>
</protein>
<dbReference type="STRING" id="159292.SAMN05192546_10491"/>
<proteinExistence type="predicted"/>
<gene>
    <name evidence="1" type="ORF">SAMN05192546_10491</name>
</gene>
<evidence type="ECO:0000313" key="2">
    <source>
        <dbReference type="Proteomes" id="UP000199230"/>
    </source>
</evidence>
<evidence type="ECO:0000313" key="1">
    <source>
        <dbReference type="EMBL" id="SDY74676.1"/>
    </source>
</evidence>
<reference evidence="1 2" key="1">
    <citation type="submission" date="2016-10" db="EMBL/GenBank/DDBJ databases">
        <authorList>
            <person name="de Groot N.N."/>
        </authorList>
    </citation>
    <scope>NUCLEOTIDE SEQUENCE [LARGE SCALE GENOMIC DNA]</scope>
    <source>
        <strain evidence="1 2">APO</strain>
    </source>
</reference>
<organism evidence="1 2">
    <name type="scientific">Tindallia californiensis</name>
    <dbReference type="NCBI Taxonomy" id="159292"/>
    <lineage>
        <taxon>Bacteria</taxon>
        <taxon>Bacillati</taxon>
        <taxon>Bacillota</taxon>
        <taxon>Clostridia</taxon>
        <taxon>Peptostreptococcales</taxon>
        <taxon>Tindalliaceae</taxon>
        <taxon>Tindallia</taxon>
    </lineage>
</organism>
<dbReference type="Proteomes" id="UP000199230">
    <property type="component" value="Unassembled WGS sequence"/>
</dbReference>
<dbReference type="OrthoDB" id="1937772at2"/>
<accession>A0A1H3MDK4</accession>